<keyword evidence="3 10" id="KW-0328">Glycosyltransferase</keyword>
<keyword evidence="8 10" id="KW-0333">Golgi apparatus</keyword>
<evidence type="ECO:0000313" key="12">
    <source>
        <dbReference type="Proteomes" id="UP001642483"/>
    </source>
</evidence>
<evidence type="ECO:0000256" key="8">
    <source>
        <dbReference type="ARBA" id="ARBA00023034"/>
    </source>
</evidence>
<gene>
    <name evidence="11" type="ORF">CVLEPA_LOCUS26179</name>
</gene>
<name>A0ABP0GN29_CLALP</name>
<proteinExistence type="inferred from homology"/>
<evidence type="ECO:0000256" key="1">
    <source>
        <dbReference type="ARBA" id="ARBA00004323"/>
    </source>
</evidence>
<accession>A0ABP0GN29</accession>
<dbReference type="PANTHER" id="PTHR11214:SF283">
    <property type="entry name" value="N-ACETYLLACTOSAMINIDE BETA-1,3-N-ACETYLGLUCOSAMINYLTRANSFERASE 4-LIKE"/>
    <property type="match status" value="1"/>
</dbReference>
<feature type="transmembrane region" description="Helical" evidence="10">
    <location>
        <begin position="12"/>
        <end position="34"/>
    </location>
</feature>
<keyword evidence="7 10" id="KW-1133">Transmembrane helix</keyword>
<keyword evidence="4" id="KW-0808">Transferase</keyword>
<organism evidence="11 12">
    <name type="scientific">Clavelina lepadiformis</name>
    <name type="common">Light-bulb sea squirt</name>
    <name type="synonym">Ascidia lepadiformis</name>
    <dbReference type="NCBI Taxonomy" id="159417"/>
    <lineage>
        <taxon>Eukaryota</taxon>
        <taxon>Metazoa</taxon>
        <taxon>Chordata</taxon>
        <taxon>Tunicata</taxon>
        <taxon>Ascidiacea</taxon>
        <taxon>Aplousobranchia</taxon>
        <taxon>Clavelinidae</taxon>
        <taxon>Clavelina</taxon>
    </lineage>
</organism>
<reference evidence="11 12" key="1">
    <citation type="submission" date="2024-02" db="EMBL/GenBank/DDBJ databases">
        <authorList>
            <person name="Daric V."/>
            <person name="Darras S."/>
        </authorList>
    </citation>
    <scope>NUCLEOTIDE SEQUENCE [LARGE SCALE GENOMIC DNA]</scope>
</reference>
<protein>
    <recommendedName>
        <fullName evidence="10">Hexosyltransferase</fullName>
        <ecNumber evidence="10">2.4.1.-</ecNumber>
    </recommendedName>
</protein>
<evidence type="ECO:0000256" key="3">
    <source>
        <dbReference type="ARBA" id="ARBA00022676"/>
    </source>
</evidence>
<dbReference type="PANTHER" id="PTHR11214">
    <property type="entry name" value="BETA-1,3-N-ACETYLGLUCOSAMINYLTRANSFERASE"/>
    <property type="match status" value="1"/>
</dbReference>
<dbReference type="Proteomes" id="UP001642483">
    <property type="component" value="Unassembled WGS sequence"/>
</dbReference>
<keyword evidence="12" id="KW-1185">Reference proteome</keyword>
<dbReference type="Pfam" id="PF01762">
    <property type="entry name" value="Galactosyl_T"/>
    <property type="match status" value="1"/>
</dbReference>
<comment type="similarity">
    <text evidence="2 10">Belongs to the glycosyltransferase 31 family.</text>
</comment>
<dbReference type="EMBL" id="CAWYQH010000130">
    <property type="protein sequence ID" value="CAK8692950.1"/>
    <property type="molecule type" value="Genomic_DNA"/>
</dbReference>
<evidence type="ECO:0000256" key="7">
    <source>
        <dbReference type="ARBA" id="ARBA00022989"/>
    </source>
</evidence>
<evidence type="ECO:0000256" key="9">
    <source>
        <dbReference type="ARBA" id="ARBA00023136"/>
    </source>
</evidence>
<keyword evidence="9 10" id="KW-0472">Membrane</keyword>
<sequence>MLFLDGHNKIFKYFAVLFGLVIWVLLLLTMQASYVKLQHQSCKRSNNLEAVNNTATQKEMTLQSRNVTTSNKTYASNKSLYSTISSSAKSNKFLKEPNFYSNNDKSSCLLGKNISWSMIIFIKSAASYGRRREWIRKTWGSIGYLDGATFQIVFVIGQAQENYSEPNWPKFCLGGFYTTSVRVIRQLWEASLTSKRINTDDVFITGILRQKIGMPDEMVVPGISETCQHLGGFIENRFKTMCQSCKRSNNPEAINTAATQKEMTLQSRNVTASNKTNASDKSLYSTISSFAKSTNFLTEPNFYSNNDKSSCLLERNISWSMIIFIKSAASYERRREWIRKTWGSIGYLDGATFQTVFVIGQAQESTQALLE</sequence>
<evidence type="ECO:0000256" key="4">
    <source>
        <dbReference type="ARBA" id="ARBA00022679"/>
    </source>
</evidence>
<keyword evidence="6 10" id="KW-0735">Signal-anchor</keyword>
<comment type="caution">
    <text evidence="11">The sequence shown here is derived from an EMBL/GenBank/DDBJ whole genome shotgun (WGS) entry which is preliminary data.</text>
</comment>
<evidence type="ECO:0000256" key="6">
    <source>
        <dbReference type="ARBA" id="ARBA00022968"/>
    </source>
</evidence>
<comment type="subcellular location">
    <subcellularLocation>
        <location evidence="1 10">Golgi apparatus membrane</location>
        <topology evidence="1 10">Single-pass type II membrane protein</topology>
    </subcellularLocation>
</comment>
<evidence type="ECO:0000313" key="11">
    <source>
        <dbReference type="EMBL" id="CAK8692950.1"/>
    </source>
</evidence>
<dbReference type="EC" id="2.4.1.-" evidence="10"/>
<dbReference type="InterPro" id="IPR002659">
    <property type="entry name" value="Glyco_trans_31"/>
</dbReference>
<keyword evidence="5 10" id="KW-0812">Transmembrane</keyword>
<evidence type="ECO:0000256" key="2">
    <source>
        <dbReference type="ARBA" id="ARBA00008661"/>
    </source>
</evidence>
<evidence type="ECO:0000256" key="10">
    <source>
        <dbReference type="RuleBase" id="RU363063"/>
    </source>
</evidence>
<evidence type="ECO:0000256" key="5">
    <source>
        <dbReference type="ARBA" id="ARBA00022692"/>
    </source>
</evidence>